<dbReference type="RefSeq" id="WP_057319712.1">
    <property type="nucleotide sequence ID" value="NZ_CYXP01000007.1"/>
</dbReference>
<gene>
    <name evidence="1" type="ORF">ERS852429_02982</name>
</gene>
<name>A0A173VFE5_PARDI</name>
<dbReference type="AlphaFoldDB" id="A0A173VFE5"/>
<evidence type="ECO:0000313" key="2">
    <source>
        <dbReference type="Proteomes" id="UP000095591"/>
    </source>
</evidence>
<reference evidence="1 2" key="1">
    <citation type="submission" date="2015-09" db="EMBL/GenBank/DDBJ databases">
        <authorList>
            <consortium name="Pathogen Informatics"/>
        </authorList>
    </citation>
    <scope>NUCLEOTIDE SEQUENCE [LARGE SCALE GENOMIC DNA]</scope>
    <source>
        <strain evidence="1 2">2789STDY5608872</strain>
    </source>
</reference>
<proteinExistence type="predicted"/>
<organism evidence="1 2">
    <name type="scientific">Parabacteroides distasonis</name>
    <dbReference type="NCBI Taxonomy" id="823"/>
    <lineage>
        <taxon>Bacteria</taxon>
        <taxon>Pseudomonadati</taxon>
        <taxon>Bacteroidota</taxon>
        <taxon>Bacteroidia</taxon>
        <taxon>Bacteroidales</taxon>
        <taxon>Tannerellaceae</taxon>
        <taxon>Parabacteroides</taxon>
    </lineage>
</organism>
<protein>
    <submittedName>
        <fullName evidence="1">Uncharacterized protein</fullName>
    </submittedName>
</protein>
<evidence type="ECO:0000313" key="1">
    <source>
        <dbReference type="EMBL" id="CUN25881.1"/>
    </source>
</evidence>
<sequence>MGTLLQSDAGYLFALDNDVIMNEPNELDAYIKSKRIQECKDSLEDGMSLDEISEVVSNRLVDLIKKQLTRE</sequence>
<dbReference type="Proteomes" id="UP000095591">
    <property type="component" value="Unassembled WGS sequence"/>
</dbReference>
<dbReference type="EMBL" id="CYXP01000007">
    <property type="protein sequence ID" value="CUN25881.1"/>
    <property type="molecule type" value="Genomic_DNA"/>
</dbReference>
<accession>A0A173VFE5</accession>